<proteinExistence type="predicted"/>
<evidence type="ECO:0000313" key="3">
    <source>
        <dbReference type="Proteomes" id="UP001180551"/>
    </source>
</evidence>
<comment type="caution">
    <text evidence="2">The sequence shown here is derived from an EMBL/GenBank/DDBJ whole genome shotgun (WGS) entry which is preliminary data.</text>
</comment>
<reference evidence="2" key="1">
    <citation type="submission" date="2024-05" db="EMBL/GenBank/DDBJ databases">
        <title>30 novel species of actinomycetes from the DSMZ collection.</title>
        <authorList>
            <person name="Nouioui I."/>
        </authorList>
    </citation>
    <scope>NUCLEOTIDE SEQUENCE</scope>
    <source>
        <strain evidence="2">DSM 41527</strain>
    </source>
</reference>
<feature type="region of interest" description="Disordered" evidence="1">
    <location>
        <begin position="1"/>
        <end position="41"/>
    </location>
</feature>
<protein>
    <submittedName>
        <fullName evidence="2">Uncharacterized protein</fullName>
    </submittedName>
</protein>
<evidence type="ECO:0000256" key="1">
    <source>
        <dbReference type="SAM" id="MobiDB-lite"/>
    </source>
</evidence>
<dbReference type="RefSeq" id="WP_311621844.1">
    <property type="nucleotide sequence ID" value="NZ_JAVRFE010000001.1"/>
</dbReference>
<dbReference type="EMBL" id="JAVRFE010000001">
    <property type="protein sequence ID" value="MDT0454423.1"/>
    <property type="molecule type" value="Genomic_DNA"/>
</dbReference>
<keyword evidence="3" id="KW-1185">Reference proteome</keyword>
<dbReference type="Proteomes" id="UP001180551">
    <property type="component" value="Unassembled WGS sequence"/>
</dbReference>
<organism evidence="2 3">
    <name type="scientific">Streptomyces mooreae</name>
    <dbReference type="NCBI Taxonomy" id="3075523"/>
    <lineage>
        <taxon>Bacteria</taxon>
        <taxon>Bacillati</taxon>
        <taxon>Actinomycetota</taxon>
        <taxon>Actinomycetes</taxon>
        <taxon>Kitasatosporales</taxon>
        <taxon>Streptomycetaceae</taxon>
        <taxon>Streptomyces</taxon>
    </lineage>
</organism>
<accession>A0ABU2SZJ8</accession>
<evidence type="ECO:0000313" key="2">
    <source>
        <dbReference type="EMBL" id="MDT0454423.1"/>
    </source>
</evidence>
<gene>
    <name evidence="2" type="ORF">RM550_01545</name>
</gene>
<feature type="compositionally biased region" description="Basic residues" evidence="1">
    <location>
        <begin position="30"/>
        <end position="41"/>
    </location>
</feature>
<sequence length="236" mass="26246">MPSKVRPRNPDRAPNLLHGGKKSDTCPRCHFPRNKKDKNKGKLLHGIPEVTDSEQLRSVLVTIDRNLRQDQDLMKDPDAVFMMGVLEAKISGREHFLIASSGRTAEPWIREKHLNGISYHQGAWETVNPAPPAGHRGWLTVRGETVDLAPNVAGVTRPCSAVKLLLGLGGKRLEWKSVEYLRMSEMVYVGPEADDAGMRNWHGKGATNSWTAHSCDACQARIPYLICDVPTNQIVD</sequence>
<name>A0ABU2SZJ8_9ACTN</name>